<sequence length="111" mass="13510">MPDPELSNYWARGYWNREYYDQDDDSDSEFGWGDCDGHHPFGEHCEICASSFDCYCCDCYAYGAYAGDDSFYYYYRLFYWYYYCFYMDYYTGHYAERAARGSQSRNNRDDF</sequence>
<proteinExistence type="predicted"/>
<evidence type="ECO:0000313" key="1">
    <source>
        <dbReference type="EMBL" id="GFP52919.1"/>
    </source>
</evidence>
<accession>A0A6V8QL26</accession>
<dbReference type="AlphaFoldDB" id="A0A6V8QL26"/>
<name>A0A6V8QL26_TRIAP</name>
<dbReference type="EMBL" id="BLZH01000002">
    <property type="protein sequence ID" value="GFP52919.1"/>
    <property type="molecule type" value="Genomic_DNA"/>
</dbReference>
<protein>
    <submittedName>
        <fullName evidence="1">Uncharacterized protein</fullName>
    </submittedName>
</protein>
<reference evidence="1 2" key="1">
    <citation type="submission" date="2020-07" db="EMBL/GenBank/DDBJ databases">
        <title>Trichoderma asperellum IC-1 whole genome shotgun sequence.</title>
        <authorList>
            <person name="Kanamasa S."/>
            <person name="Takahashi H."/>
        </authorList>
    </citation>
    <scope>NUCLEOTIDE SEQUENCE [LARGE SCALE GENOMIC DNA]</scope>
    <source>
        <strain evidence="1 2">IC-1</strain>
    </source>
</reference>
<gene>
    <name evidence="1" type="ORF">TASIC1_0002010300</name>
</gene>
<organism evidence="1 2">
    <name type="scientific">Trichoderma asperellum</name>
    <name type="common">Filamentous fungus</name>
    <dbReference type="NCBI Taxonomy" id="101201"/>
    <lineage>
        <taxon>Eukaryota</taxon>
        <taxon>Fungi</taxon>
        <taxon>Dikarya</taxon>
        <taxon>Ascomycota</taxon>
        <taxon>Pezizomycotina</taxon>
        <taxon>Sordariomycetes</taxon>
        <taxon>Hypocreomycetidae</taxon>
        <taxon>Hypocreales</taxon>
        <taxon>Hypocreaceae</taxon>
        <taxon>Trichoderma</taxon>
    </lineage>
</organism>
<dbReference type="Proteomes" id="UP000517252">
    <property type="component" value="Unassembled WGS sequence"/>
</dbReference>
<comment type="caution">
    <text evidence="1">The sequence shown here is derived from an EMBL/GenBank/DDBJ whole genome shotgun (WGS) entry which is preliminary data.</text>
</comment>
<evidence type="ECO:0000313" key="2">
    <source>
        <dbReference type="Proteomes" id="UP000517252"/>
    </source>
</evidence>